<proteinExistence type="predicted"/>
<protein>
    <submittedName>
        <fullName evidence="1">Uncharacterized protein</fullName>
    </submittedName>
</protein>
<dbReference type="EMBL" id="AWET01000045">
    <property type="protein sequence ID" value="ERJ98782.1"/>
    <property type="molecule type" value="Genomic_DNA"/>
</dbReference>
<sequence>MVEQARTKRKTNIFNLEGNVYAFDSTTIDLCLEVFWWATWDEEHLFEMK</sequence>
<organism evidence="1 2">
    <name type="scientific">Hoylesella pleuritidis F0068</name>
    <dbReference type="NCBI Taxonomy" id="1081904"/>
    <lineage>
        <taxon>Bacteria</taxon>
        <taxon>Pseudomonadati</taxon>
        <taxon>Bacteroidota</taxon>
        <taxon>Bacteroidia</taxon>
        <taxon>Bacteroidales</taxon>
        <taxon>Prevotellaceae</taxon>
        <taxon>Hoylesella</taxon>
    </lineage>
</organism>
<dbReference type="Proteomes" id="UP000016600">
    <property type="component" value="Unassembled WGS sequence"/>
</dbReference>
<gene>
    <name evidence="1" type="ORF">HMPREF1218_0704</name>
</gene>
<evidence type="ECO:0000313" key="1">
    <source>
        <dbReference type="EMBL" id="ERJ98782.1"/>
    </source>
</evidence>
<reference evidence="1 2" key="1">
    <citation type="submission" date="2013-08" db="EMBL/GenBank/DDBJ databases">
        <authorList>
            <person name="Durkin A.S."/>
            <person name="Haft D.R."/>
            <person name="McCorrison J."/>
            <person name="Torralba M."/>
            <person name="Gillis M."/>
            <person name="Haft D.H."/>
            <person name="Methe B."/>
            <person name="Sutton G."/>
            <person name="Nelson K.E."/>
        </authorList>
    </citation>
    <scope>NUCLEOTIDE SEQUENCE [LARGE SCALE GENOMIC DNA]</scope>
    <source>
        <strain evidence="1 2">F0068</strain>
    </source>
</reference>
<comment type="caution">
    <text evidence="1">The sequence shown here is derived from an EMBL/GenBank/DDBJ whole genome shotgun (WGS) entry which is preliminary data.</text>
</comment>
<name>U2L2M0_9BACT</name>
<evidence type="ECO:0000313" key="2">
    <source>
        <dbReference type="Proteomes" id="UP000016600"/>
    </source>
</evidence>
<dbReference type="PATRIC" id="fig|1081904.3.peg.2134"/>
<keyword evidence="2" id="KW-1185">Reference proteome</keyword>
<accession>U2L2M0</accession>
<dbReference type="AlphaFoldDB" id="U2L2M0"/>